<dbReference type="PANTHER" id="PTHR39335">
    <property type="entry name" value="BLL4220 PROTEIN"/>
    <property type="match status" value="1"/>
</dbReference>
<dbReference type="PIRSF" id="PIRSF029720">
    <property type="entry name" value="UCP029720"/>
    <property type="match status" value="1"/>
</dbReference>
<name>A0ABU5E9F1_9PROT</name>
<evidence type="ECO:0000256" key="1">
    <source>
        <dbReference type="SAM" id="SignalP"/>
    </source>
</evidence>
<evidence type="ECO:0000313" key="3">
    <source>
        <dbReference type="Proteomes" id="UP001279642"/>
    </source>
</evidence>
<dbReference type="EMBL" id="JAXCLW010000002">
    <property type="protein sequence ID" value="MDY0882987.1"/>
    <property type="molecule type" value="Genomic_DNA"/>
</dbReference>
<keyword evidence="3" id="KW-1185">Reference proteome</keyword>
<gene>
    <name evidence="2" type="ORF">SMD27_09035</name>
</gene>
<dbReference type="InterPro" id="IPR014558">
    <property type="entry name" value="UCP029720"/>
</dbReference>
<comment type="caution">
    <text evidence="2">The sequence shown here is derived from an EMBL/GenBank/DDBJ whole genome shotgun (WGS) entry which is preliminary data.</text>
</comment>
<keyword evidence="1" id="KW-0732">Signal</keyword>
<dbReference type="RefSeq" id="WP_320508043.1">
    <property type="nucleotide sequence ID" value="NZ_JAXCLW010000002.1"/>
</dbReference>
<dbReference type="Proteomes" id="UP001279642">
    <property type="component" value="Unassembled WGS sequence"/>
</dbReference>
<evidence type="ECO:0000313" key="2">
    <source>
        <dbReference type="EMBL" id="MDY0882987.1"/>
    </source>
</evidence>
<sequence length="132" mass="14236">MSQIKILCLCSAMVLGLSGMAASASADDYGPFKESETSLGKVLVDAKGMTLYTFDKDKAGTSNCYDKCAENWPPATASASDKPTGELTIIKRKDGTLQWADDGKPLYTFKYDAKPGDVTGDNKNNVWHVVKD</sequence>
<dbReference type="Pfam" id="PF03640">
    <property type="entry name" value="Lipoprotein_15"/>
    <property type="match status" value="2"/>
</dbReference>
<protein>
    <recommendedName>
        <fullName evidence="4">Lipoprotein with Yx(FWY)xxD motif</fullName>
    </recommendedName>
</protein>
<feature type="chain" id="PRO_5046393751" description="Lipoprotein with Yx(FWY)xxD motif" evidence="1">
    <location>
        <begin position="27"/>
        <end position="132"/>
    </location>
</feature>
<feature type="signal peptide" evidence="1">
    <location>
        <begin position="1"/>
        <end position="26"/>
    </location>
</feature>
<proteinExistence type="predicted"/>
<accession>A0ABU5E9F1</accession>
<dbReference type="InterPro" id="IPR005297">
    <property type="entry name" value="Lipoprotein_repeat"/>
</dbReference>
<dbReference type="PANTHER" id="PTHR39335:SF1">
    <property type="entry name" value="BLL4220 PROTEIN"/>
    <property type="match status" value="1"/>
</dbReference>
<organism evidence="2 3">
    <name type="scientific">Dongia soli</name>
    <dbReference type="NCBI Taxonomy" id="600628"/>
    <lineage>
        <taxon>Bacteria</taxon>
        <taxon>Pseudomonadati</taxon>
        <taxon>Pseudomonadota</taxon>
        <taxon>Alphaproteobacteria</taxon>
        <taxon>Rhodospirillales</taxon>
        <taxon>Dongiaceae</taxon>
        <taxon>Dongia</taxon>
    </lineage>
</organism>
<evidence type="ECO:0008006" key="4">
    <source>
        <dbReference type="Google" id="ProtNLM"/>
    </source>
</evidence>
<reference evidence="2 3" key="1">
    <citation type="journal article" date="2016" name="Antonie Van Leeuwenhoek">
        <title>Dongia soli sp. nov., isolated from soil from Dokdo, Korea.</title>
        <authorList>
            <person name="Kim D.U."/>
            <person name="Lee H."/>
            <person name="Kim H."/>
            <person name="Kim S.G."/>
            <person name="Ka J.O."/>
        </authorList>
    </citation>
    <scope>NUCLEOTIDE SEQUENCE [LARGE SCALE GENOMIC DNA]</scope>
    <source>
        <strain evidence="2 3">D78</strain>
    </source>
</reference>